<organism evidence="13 14">
    <name type="scientific">Pseudogemmobacter faecipullorum</name>
    <dbReference type="NCBI Taxonomy" id="2755041"/>
    <lineage>
        <taxon>Bacteria</taxon>
        <taxon>Pseudomonadati</taxon>
        <taxon>Pseudomonadota</taxon>
        <taxon>Alphaproteobacteria</taxon>
        <taxon>Rhodobacterales</taxon>
        <taxon>Paracoccaceae</taxon>
        <taxon>Pseudogemmobacter</taxon>
    </lineage>
</organism>
<dbReference type="PANTHER" id="PTHR37425">
    <property type="match status" value="1"/>
</dbReference>
<sequence>MSNVLSRRSLILGGLVSAATLAAPAVVRATPTGTVGPDRLWIQRPETGEILNHPFVSRDNRVHRQAWASYSYFWRDIKDGGQAVWMDPRLLVHLSRLQVEISRQRGEEVLLYLNSGYRTVERNARIEGAAQRSLHCVGCAADFFGRNVPHRTLLTIADALPQVGGVGGYSSFTHIDTGAGTRRWGTAVAVRDHRLEAQRARG</sequence>
<evidence type="ECO:0000256" key="8">
    <source>
        <dbReference type="ARBA" id="ARBA00023049"/>
    </source>
</evidence>
<gene>
    <name evidence="13" type="ORF">H0485_17200</name>
</gene>
<evidence type="ECO:0000256" key="7">
    <source>
        <dbReference type="ARBA" id="ARBA00022833"/>
    </source>
</evidence>
<evidence type="ECO:0000256" key="11">
    <source>
        <dbReference type="ARBA" id="ARBA00093666"/>
    </source>
</evidence>
<dbReference type="Proteomes" id="UP001198571">
    <property type="component" value="Unassembled WGS sequence"/>
</dbReference>
<comment type="pathway">
    <text evidence="2">Cell wall biogenesis; cell wall polysaccharide biosynthesis.</text>
</comment>
<keyword evidence="14" id="KW-1185">Reference proteome</keyword>
<evidence type="ECO:0000256" key="3">
    <source>
        <dbReference type="ARBA" id="ARBA00022670"/>
    </source>
</evidence>
<comment type="similarity">
    <text evidence="10">Belongs to the peptidase M15 family.</text>
</comment>
<dbReference type="RefSeq" id="WP_226937183.1">
    <property type="nucleotide sequence ID" value="NZ_JACDXX010000019.1"/>
</dbReference>
<keyword evidence="6" id="KW-0378">Hydrolase</keyword>
<dbReference type="PROSITE" id="PS51318">
    <property type="entry name" value="TAT"/>
    <property type="match status" value="1"/>
</dbReference>
<comment type="cofactor">
    <cofactor evidence="1">
        <name>Zn(2+)</name>
        <dbReference type="ChEBI" id="CHEBI:29105"/>
    </cofactor>
</comment>
<keyword evidence="4" id="KW-0479">Metal-binding</keyword>
<keyword evidence="9" id="KW-0961">Cell wall biogenesis/degradation</keyword>
<dbReference type="InterPro" id="IPR009045">
    <property type="entry name" value="Zn_M74/Hedgehog-like"/>
</dbReference>
<name>A0ABS8CQS8_9RHOB</name>
<keyword evidence="7" id="KW-0862">Zinc</keyword>
<reference evidence="13 14" key="1">
    <citation type="submission" date="2020-07" db="EMBL/GenBank/DDBJ databases">
        <title>Pseudogemmobacter sp. nov., isolated from poultry manure in Taiwan.</title>
        <authorList>
            <person name="Lin S.-Y."/>
            <person name="Tang Y.-S."/>
            <person name="Young C.-C."/>
        </authorList>
    </citation>
    <scope>NUCLEOTIDE SEQUENCE [LARGE SCALE GENOMIC DNA]</scope>
    <source>
        <strain evidence="13 14">CC-YST710</strain>
    </source>
</reference>
<dbReference type="Pfam" id="PF05951">
    <property type="entry name" value="Peptidase_M15_2"/>
    <property type="match status" value="1"/>
</dbReference>
<dbReference type="Gene3D" id="3.30.1380.10">
    <property type="match status" value="1"/>
</dbReference>
<evidence type="ECO:0000313" key="14">
    <source>
        <dbReference type="Proteomes" id="UP001198571"/>
    </source>
</evidence>
<evidence type="ECO:0000256" key="6">
    <source>
        <dbReference type="ARBA" id="ARBA00022801"/>
    </source>
</evidence>
<evidence type="ECO:0000256" key="4">
    <source>
        <dbReference type="ARBA" id="ARBA00022723"/>
    </source>
</evidence>
<protein>
    <recommendedName>
        <fullName evidence="11">Murein endopeptidase K</fullName>
    </recommendedName>
</protein>
<evidence type="ECO:0000313" key="13">
    <source>
        <dbReference type="EMBL" id="MCB5411732.1"/>
    </source>
</evidence>
<accession>A0ABS8CQS8</accession>
<dbReference type="InterPro" id="IPR006311">
    <property type="entry name" value="TAT_signal"/>
</dbReference>
<dbReference type="SUPFAM" id="SSF55166">
    <property type="entry name" value="Hedgehog/DD-peptidase"/>
    <property type="match status" value="1"/>
</dbReference>
<evidence type="ECO:0000256" key="10">
    <source>
        <dbReference type="ARBA" id="ARBA00093448"/>
    </source>
</evidence>
<keyword evidence="5 12" id="KW-0732">Signal</keyword>
<evidence type="ECO:0000256" key="2">
    <source>
        <dbReference type="ARBA" id="ARBA00004776"/>
    </source>
</evidence>
<proteinExistence type="inferred from homology"/>
<keyword evidence="3" id="KW-0645">Protease</keyword>
<feature type="chain" id="PRO_5046740278" description="Murein endopeptidase K" evidence="12">
    <location>
        <begin position="23"/>
        <end position="202"/>
    </location>
</feature>
<evidence type="ECO:0000256" key="9">
    <source>
        <dbReference type="ARBA" id="ARBA00023316"/>
    </source>
</evidence>
<comment type="caution">
    <text evidence="13">The sequence shown here is derived from an EMBL/GenBank/DDBJ whole genome shotgun (WGS) entry which is preliminary data.</text>
</comment>
<dbReference type="PANTHER" id="PTHR37425:SF1">
    <property type="entry name" value="OUTER MEMBRANE PROTEIN"/>
    <property type="match status" value="1"/>
</dbReference>
<evidence type="ECO:0000256" key="12">
    <source>
        <dbReference type="SAM" id="SignalP"/>
    </source>
</evidence>
<feature type="signal peptide" evidence="12">
    <location>
        <begin position="1"/>
        <end position="22"/>
    </location>
</feature>
<dbReference type="InterPro" id="IPR010275">
    <property type="entry name" value="MepK"/>
</dbReference>
<evidence type="ECO:0000256" key="5">
    <source>
        <dbReference type="ARBA" id="ARBA00022729"/>
    </source>
</evidence>
<dbReference type="EMBL" id="JACDXX010000019">
    <property type="protein sequence ID" value="MCB5411732.1"/>
    <property type="molecule type" value="Genomic_DNA"/>
</dbReference>
<evidence type="ECO:0000256" key="1">
    <source>
        <dbReference type="ARBA" id="ARBA00001947"/>
    </source>
</evidence>
<keyword evidence="8" id="KW-0482">Metalloprotease</keyword>